<organism evidence="3 4">
    <name type="scientific">Carex littledalei</name>
    <dbReference type="NCBI Taxonomy" id="544730"/>
    <lineage>
        <taxon>Eukaryota</taxon>
        <taxon>Viridiplantae</taxon>
        <taxon>Streptophyta</taxon>
        <taxon>Embryophyta</taxon>
        <taxon>Tracheophyta</taxon>
        <taxon>Spermatophyta</taxon>
        <taxon>Magnoliopsida</taxon>
        <taxon>Liliopsida</taxon>
        <taxon>Poales</taxon>
        <taxon>Cyperaceae</taxon>
        <taxon>Cyperoideae</taxon>
        <taxon>Cariceae</taxon>
        <taxon>Carex</taxon>
        <taxon>Carex subgen. Euthyceras</taxon>
    </lineage>
</organism>
<accession>A0A833RIW2</accession>
<dbReference type="Pfam" id="PF05514">
    <property type="entry name" value="HR_lesion"/>
    <property type="match status" value="1"/>
</dbReference>
<keyword evidence="4" id="KW-1185">Reference proteome</keyword>
<dbReference type="OrthoDB" id="529675at2759"/>
<keyword evidence="1" id="KW-0812">Transmembrane</keyword>
<proteinExistence type="predicted"/>
<evidence type="ECO:0000313" key="3">
    <source>
        <dbReference type="EMBL" id="KAF3335764.1"/>
    </source>
</evidence>
<protein>
    <submittedName>
        <fullName evidence="3">HR-like lesion-inducing</fullName>
    </submittedName>
</protein>
<dbReference type="AlphaFoldDB" id="A0A833RIW2"/>
<name>A0A833RIW2_9POAL</name>
<dbReference type="EMBL" id="SWLB01000008">
    <property type="protein sequence ID" value="KAF3335764.1"/>
    <property type="molecule type" value="Genomic_DNA"/>
</dbReference>
<comment type="caution">
    <text evidence="3">The sequence shown here is derived from an EMBL/GenBank/DDBJ whole genome shotgun (WGS) entry which is preliminary data.</text>
</comment>
<evidence type="ECO:0000256" key="2">
    <source>
        <dbReference type="SAM" id="SignalP"/>
    </source>
</evidence>
<dbReference type="PANTHER" id="PTHR31474">
    <property type="entry name" value="HR-LIKE LESION-INDUCER"/>
    <property type="match status" value="1"/>
</dbReference>
<keyword evidence="1" id="KW-0472">Membrane</keyword>
<feature type="transmembrane region" description="Helical" evidence="1">
    <location>
        <begin position="89"/>
        <end position="106"/>
    </location>
</feature>
<dbReference type="Proteomes" id="UP000623129">
    <property type="component" value="Unassembled WGS sequence"/>
</dbReference>
<keyword evidence="2" id="KW-0732">Signal</keyword>
<feature type="transmembrane region" description="Helical" evidence="1">
    <location>
        <begin position="118"/>
        <end position="138"/>
    </location>
</feature>
<evidence type="ECO:0000256" key="1">
    <source>
        <dbReference type="SAM" id="Phobius"/>
    </source>
</evidence>
<keyword evidence="1" id="KW-1133">Transmembrane helix</keyword>
<feature type="chain" id="PRO_5033066218" evidence="2">
    <location>
        <begin position="23"/>
        <end position="156"/>
    </location>
</feature>
<dbReference type="InterPro" id="IPR008637">
    <property type="entry name" value="HR_lesion"/>
</dbReference>
<evidence type="ECO:0000313" key="4">
    <source>
        <dbReference type="Proteomes" id="UP000623129"/>
    </source>
</evidence>
<reference evidence="3" key="1">
    <citation type="submission" date="2020-01" db="EMBL/GenBank/DDBJ databases">
        <title>Genome sequence of Kobresia littledalei, the first chromosome-level genome in the family Cyperaceae.</title>
        <authorList>
            <person name="Qu G."/>
        </authorList>
    </citation>
    <scope>NUCLEOTIDE SEQUENCE</scope>
    <source>
        <strain evidence="3">C.B.Clarke</strain>
        <tissue evidence="3">Leaf</tissue>
    </source>
</reference>
<sequence>MGFISFAGRVLFASVFLLSAYQEFIEFGEDGGPALQALRPKYHVFTNHFMTHIGMKLPEVELKHVITTAIVLKGVGGLLFILSTYLGAFLLISYLAFATPILYDFYNYAPESSEFGQLFSKFTLNLAFFGALCFFVGMKNSIPKRLPKKSPKSKTL</sequence>
<feature type="signal peptide" evidence="2">
    <location>
        <begin position="1"/>
        <end position="22"/>
    </location>
</feature>
<gene>
    <name evidence="3" type="ORF">FCM35_KLT20271</name>
</gene>
<dbReference type="PANTHER" id="PTHR31474:SF1">
    <property type="entry name" value="EXPRESSED PROTEIN"/>
    <property type="match status" value="1"/>
</dbReference>